<keyword evidence="8 10" id="KW-1133">Transmembrane helix</keyword>
<comment type="similarity">
    <text evidence="2">Belongs to the polyprenol kinase family.</text>
</comment>
<feature type="transmembrane region" description="Helical" evidence="10">
    <location>
        <begin position="242"/>
        <end position="263"/>
    </location>
</feature>
<comment type="subcellular location">
    <subcellularLocation>
        <location evidence="1">Endoplasmic reticulum membrane</location>
        <topology evidence="1">Multi-pass membrane protein</topology>
    </subcellularLocation>
</comment>
<keyword evidence="12" id="KW-1185">Reference proteome</keyword>
<name>A0A9P0EWY8_BEMTA</name>
<evidence type="ECO:0000256" key="7">
    <source>
        <dbReference type="ARBA" id="ARBA00022824"/>
    </source>
</evidence>
<proteinExistence type="inferred from homology"/>
<evidence type="ECO:0000256" key="10">
    <source>
        <dbReference type="SAM" id="Phobius"/>
    </source>
</evidence>
<evidence type="ECO:0000256" key="8">
    <source>
        <dbReference type="ARBA" id="ARBA00022989"/>
    </source>
</evidence>
<evidence type="ECO:0000313" key="12">
    <source>
        <dbReference type="Proteomes" id="UP001152759"/>
    </source>
</evidence>
<evidence type="ECO:0000313" key="11">
    <source>
        <dbReference type="EMBL" id="CAH0382649.1"/>
    </source>
</evidence>
<keyword evidence="4" id="KW-0808">Transferase</keyword>
<dbReference type="OrthoDB" id="377083at2759"/>
<dbReference type="GO" id="GO:0043048">
    <property type="term" value="P:dolichyl monophosphate biosynthetic process"/>
    <property type="evidence" value="ECO:0007669"/>
    <property type="project" value="TreeGrafter"/>
</dbReference>
<feature type="transmembrane region" description="Helical" evidence="10">
    <location>
        <begin position="53"/>
        <end position="73"/>
    </location>
</feature>
<keyword evidence="6" id="KW-0418">Kinase</keyword>
<evidence type="ECO:0000256" key="3">
    <source>
        <dbReference type="ARBA" id="ARBA00012132"/>
    </source>
</evidence>
<evidence type="ECO:0000256" key="2">
    <source>
        <dbReference type="ARBA" id="ARBA00010794"/>
    </source>
</evidence>
<dbReference type="GO" id="GO:0005789">
    <property type="term" value="C:endoplasmic reticulum membrane"/>
    <property type="evidence" value="ECO:0007669"/>
    <property type="project" value="UniProtKB-SubCell"/>
</dbReference>
<evidence type="ECO:0000256" key="6">
    <source>
        <dbReference type="ARBA" id="ARBA00022777"/>
    </source>
</evidence>
<feature type="transmembrane region" description="Helical" evidence="10">
    <location>
        <begin position="204"/>
        <end position="230"/>
    </location>
</feature>
<evidence type="ECO:0000256" key="4">
    <source>
        <dbReference type="ARBA" id="ARBA00022679"/>
    </source>
</evidence>
<evidence type="ECO:0000256" key="5">
    <source>
        <dbReference type="ARBA" id="ARBA00022692"/>
    </source>
</evidence>
<dbReference type="GO" id="GO:0004168">
    <property type="term" value="F:dolichol kinase activity"/>
    <property type="evidence" value="ECO:0007669"/>
    <property type="project" value="UniProtKB-EC"/>
</dbReference>
<dbReference type="EC" id="2.7.1.108" evidence="3"/>
<feature type="transmembrane region" description="Helical" evidence="10">
    <location>
        <begin position="140"/>
        <end position="161"/>
    </location>
</feature>
<keyword evidence="7" id="KW-0256">Endoplasmic reticulum</keyword>
<feature type="transmembrane region" description="Helical" evidence="10">
    <location>
        <begin position="105"/>
        <end position="128"/>
    </location>
</feature>
<feature type="transmembrane region" description="Helical" evidence="10">
    <location>
        <begin position="173"/>
        <end position="192"/>
    </location>
</feature>
<feature type="transmembrane region" description="Helical" evidence="10">
    <location>
        <begin position="275"/>
        <end position="308"/>
    </location>
</feature>
<evidence type="ECO:0000256" key="9">
    <source>
        <dbReference type="ARBA" id="ARBA00023136"/>
    </source>
</evidence>
<sequence>MTFTESIDKSLSQEISCSKLNTRKNVSNGLWLTVLLPSCVITSSFKYSPTSEIYKTSSIITIGLLINALFGLFHREEKPFRQIGLIVSSLVLSLIFTLYADHGILLNLIFSILTSVSYHPILLQLIIYCPSSFTYGEASIVAQACLLFLVSSFINISSAVIYPCKTCFEIATLILQVGLIGILIICISCFMIRSLRHTLSFYTFSLGIFVGGIIPALHFLLGFSPLLWIIDLLTKDVLTVVLVSYWILCCAAAVLIIAIQIKMSTKASTSVRKYFHVLAVSVFTPGLVVNPCLIYLSSGIVFALFISIELSRILRLPPLGNSLQEAFQNFADEKDEGPLALTPIYLLVGCSIPVWIHPHPVDKCDLIPLLAGILSIGIGDTAASVFGSKFGRRLWPGTRKTKEGTVACILSQTLFLVTLVYFNVLTYTCIFHPITAITIISLVEAKTDQVDNIALPLLMYLLLIL</sequence>
<feature type="transmembrane region" description="Helical" evidence="10">
    <location>
        <begin position="406"/>
        <end position="424"/>
    </location>
</feature>
<dbReference type="Proteomes" id="UP001152759">
    <property type="component" value="Chromosome 1"/>
</dbReference>
<reference evidence="11" key="1">
    <citation type="submission" date="2021-12" db="EMBL/GenBank/DDBJ databases">
        <authorList>
            <person name="King R."/>
        </authorList>
    </citation>
    <scope>NUCLEOTIDE SEQUENCE</scope>
</reference>
<gene>
    <name evidence="11" type="ORF">BEMITA_LOCUS2166</name>
</gene>
<keyword evidence="9 10" id="KW-0472">Membrane</keyword>
<feature type="transmembrane region" description="Helical" evidence="10">
    <location>
        <begin position="80"/>
        <end position="99"/>
    </location>
</feature>
<protein>
    <recommendedName>
        <fullName evidence="3">dolichol kinase</fullName>
        <ecNumber evidence="3">2.7.1.108</ecNumber>
    </recommendedName>
</protein>
<dbReference type="AlphaFoldDB" id="A0A9P0EWY8"/>
<keyword evidence="5 10" id="KW-0812">Transmembrane</keyword>
<dbReference type="InterPro" id="IPR032974">
    <property type="entry name" value="Polypren_kinase"/>
</dbReference>
<feature type="transmembrane region" description="Helical" evidence="10">
    <location>
        <begin position="366"/>
        <end position="386"/>
    </location>
</feature>
<dbReference type="PANTHER" id="PTHR13205:SF15">
    <property type="entry name" value="DOLICHOL KINASE"/>
    <property type="match status" value="1"/>
</dbReference>
<dbReference type="KEGG" id="btab:109043212"/>
<organism evidence="11 12">
    <name type="scientific">Bemisia tabaci</name>
    <name type="common">Sweetpotato whitefly</name>
    <name type="synonym">Aleurodes tabaci</name>
    <dbReference type="NCBI Taxonomy" id="7038"/>
    <lineage>
        <taxon>Eukaryota</taxon>
        <taxon>Metazoa</taxon>
        <taxon>Ecdysozoa</taxon>
        <taxon>Arthropoda</taxon>
        <taxon>Hexapoda</taxon>
        <taxon>Insecta</taxon>
        <taxon>Pterygota</taxon>
        <taxon>Neoptera</taxon>
        <taxon>Paraneoptera</taxon>
        <taxon>Hemiptera</taxon>
        <taxon>Sternorrhyncha</taxon>
        <taxon>Aleyrodoidea</taxon>
        <taxon>Aleyrodidae</taxon>
        <taxon>Aleyrodinae</taxon>
        <taxon>Bemisia</taxon>
    </lineage>
</organism>
<evidence type="ECO:0000256" key="1">
    <source>
        <dbReference type="ARBA" id="ARBA00004477"/>
    </source>
</evidence>
<dbReference type="EMBL" id="OU963862">
    <property type="protein sequence ID" value="CAH0382649.1"/>
    <property type="molecule type" value="Genomic_DNA"/>
</dbReference>
<accession>A0A9P0EWY8</accession>
<dbReference type="PANTHER" id="PTHR13205">
    <property type="entry name" value="TRANSMEMBRANE PROTEIN 15-RELATED"/>
    <property type="match status" value="1"/>
</dbReference>